<dbReference type="Gene3D" id="1.10.10.60">
    <property type="entry name" value="Homeodomain-like"/>
    <property type="match status" value="2"/>
</dbReference>
<keyword evidence="2" id="KW-0238">DNA-binding</keyword>
<dbReference type="InterPro" id="IPR050204">
    <property type="entry name" value="AraC_XylS_family_regulators"/>
</dbReference>
<dbReference type="Pfam" id="PF02311">
    <property type="entry name" value="AraC_binding"/>
    <property type="match status" value="1"/>
</dbReference>
<name>A0A7K0CCS9_9ACTN</name>
<dbReference type="AlphaFoldDB" id="A0A7K0CCS9"/>
<sequence>MSFPDGERQDWVRYWRDPARPVEAMHAHYVRHAFHKHSHDAYSFGVTEEGAQGFRCRGGAHTSAAGLVMTFNPDDPHDGHAAAAVGYRYRMVHVAPDVVREVLTDAHGPAAPMPLFPHPVHHDAVLQRALLRLHAALAAGEDALTRDERLTAVVLAMIRRRATRSPGLPAAPGHGAATARRARALLREGYADGFSGEELAAAVGSSRFALYRAFRREFGLSPSEYRRQLRLREGRRLLAAGVAPAEVAGAVGFADQSHFHRWFVRCYGVTPGVYARGA</sequence>
<dbReference type="RefSeq" id="WP_153450559.1">
    <property type="nucleotide sequence ID" value="NZ_WEGJ01000003.1"/>
</dbReference>
<dbReference type="InterPro" id="IPR003313">
    <property type="entry name" value="AraC-bd"/>
</dbReference>
<evidence type="ECO:0000256" key="3">
    <source>
        <dbReference type="ARBA" id="ARBA00023163"/>
    </source>
</evidence>
<proteinExistence type="predicted"/>
<gene>
    <name evidence="5" type="primary">rhaS_2</name>
    <name evidence="5" type="ORF">SRB5_13920</name>
</gene>
<dbReference type="PROSITE" id="PS01124">
    <property type="entry name" value="HTH_ARAC_FAMILY_2"/>
    <property type="match status" value="1"/>
</dbReference>
<dbReference type="SUPFAM" id="SSF46689">
    <property type="entry name" value="Homeodomain-like"/>
    <property type="match status" value="2"/>
</dbReference>
<organism evidence="5 6">
    <name type="scientific">Streptomyces smaragdinus</name>
    <dbReference type="NCBI Taxonomy" id="2585196"/>
    <lineage>
        <taxon>Bacteria</taxon>
        <taxon>Bacillati</taxon>
        <taxon>Actinomycetota</taxon>
        <taxon>Actinomycetes</taxon>
        <taxon>Kitasatosporales</taxon>
        <taxon>Streptomycetaceae</taxon>
        <taxon>Streptomyces</taxon>
    </lineage>
</organism>
<dbReference type="EMBL" id="WEGJ01000003">
    <property type="protein sequence ID" value="MQY11277.1"/>
    <property type="molecule type" value="Genomic_DNA"/>
</dbReference>
<feature type="domain" description="HTH araC/xylS-type" evidence="4">
    <location>
        <begin position="180"/>
        <end position="277"/>
    </location>
</feature>
<keyword evidence="1" id="KW-0805">Transcription regulation</keyword>
<dbReference type="SMART" id="SM00342">
    <property type="entry name" value="HTH_ARAC"/>
    <property type="match status" value="1"/>
</dbReference>
<dbReference type="SUPFAM" id="SSF51215">
    <property type="entry name" value="Regulatory protein AraC"/>
    <property type="match status" value="1"/>
</dbReference>
<evidence type="ECO:0000313" key="5">
    <source>
        <dbReference type="EMBL" id="MQY11277.1"/>
    </source>
</evidence>
<evidence type="ECO:0000313" key="6">
    <source>
        <dbReference type="Proteomes" id="UP000466345"/>
    </source>
</evidence>
<dbReference type="PANTHER" id="PTHR46796">
    <property type="entry name" value="HTH-TYPE TRANSCRIPTIONAL ACTIVATOR RHAS-RELATED"/>
    <property type="match status" value="1"/>
</dbReference>
<evidence type="ECO:0000256" key="1">
    <source>
        <dbReference type="ARBA" id="ARBA00023015"/>
    </source>
</evidence>
<dbReference type="GO" id="GO:0003700">
    <property type="term" value="F:DNA-binding transcription factor activity"/>
    <property type="evidence" value="ECO:0007669"/>
    <property type="project" value="InterPro"/>
</dbReference>
<dbReference type="Pfam" id="PF12833">
    <property type="entry name" value="HTH_18"/>
    <property type="match status" value="1"/>
</dbReference>
<dbReference type="PANTHER" id="PTHR46796:SF2">
    <property type="entry name" value="TRANSCRIPTIONAL REGULATORY PROTEIN"/>
    <property type="match status" value="1"/>
</dbReference>
<evidence type="ECO:0000256" key="2">
    <source>
        <dbReference type="ARBA" id="ARBA00023125"/>
    </source>
</evidence>
<dbReference type="InterPro" id="IPR009057">
    <property type="entry name" value="Homeodomain-like_sf"/>
</dbReference>
<comment type="caution">
    <text evidence="5">The sequence shown here is derived from an EMBL/GenBank/DDBJ whole genome shotgun (WGS) entry which is preliminary data.</text>
</comment>
<keyword evidence="6" id="KW-1185">Reference proteome</keyword>
<protein>
    <submittedName>
        <fullName evidence="5">HTH-type transcriptional activator RhaS</fullName>
    </submittedName>
</protein>
<accession>A0A7K0CCS9</accession>
<keyword evidence="3" id="KW-0804">Transcription</keyword>
<evidence type="ECO:0000259" key="4">
    <source>
        <dbReference type="PROSITE" id="PS01124"/>
    </source>
</evidence>
<reference evidence="5 6" key="1">
    <citation type="submission" date="2019-10" db="EMBL/GenBank/DDBJ databases">
        <title>Streptomyces smaragdinus sp. nov. and Streptomyces fabii sp. nov., isolated from the gut of fungus growing-termite Macrotermes natalensis.</title>
        <authorList>
            <person name="Schwitalla J."/>
            <person name="Benndorf R."/>
            <person name="Martin K."/>
            <person name="De Beer W."/>
            <person name="Kaster A.-K."/>
            <person name="Vollmers J."/>
            <person name="Poulsen M."/>
            <person name="Beemelmanns C."/>
        </authorList>
    </citation>
    <scope>NUCLEOTIDE SEQUENCE [LARGE SCALE GENOMIC DNA]</scope>
    <source>
        <strain evidence="5 6">RB5</strain>
    </source>
</reference>
<dbReference type="Proteomes" id="UP000466345">
    <property type="component" value="Unassembled WGS sequence"/>
</dbReference>
<dbReference type="GO" id="GO:0043565">
    <property type="term" value="F:sequence-specific DNA binding"/>
    <property type="evidence" value="ECO:0007669"/>
    <property type="project" value="InterPro"/>
</dbReference>
<dbReference type="OrthoDB" id="3172070at2"/>
<dbReference type="InterPro" id="IPR037923">
    <property type="entry name" value="HTH-like"/>
</dbReference>
<dbReference type="InterPro" id="IPR018060">
    <property type="entry name" value="HTH_AraC"/>
</dbReference>